<keyword evidence="9 17" id="KW-0812">Transmembrane</keyword>
<dbReference type="GO" id="GO:0046872">
    <property type="term" value="F:metal ion binding"/>
    <property type="evidence" value="ECO:0007669"/>
    <property type="project" value="UniProtKB-KW"/>
</dbReference>
<feature type="transmembrane region" description="Helical" evidence="17">
    <location>
        <begin position="64"/>
        <end position="82"/>
    </location>
</feature>
<feature type="transmembrane region" description="Helical" evidence="17">
    <location>
        <begin position="32"/>
        <end position="52"/>
    </location>
</feature>
<comment type="cofactor">
    <cofactor evidence="1">
        <name>Mn(2+)</name>
        <dbReference type="ChEBI" id="CHEBI:29035"/>
    </cofactor>
</comment>
<dbReference type="EMBL" id="KK105597">
    <property type="protein sequence ID" value="KIY92469.1"/>
    <property type="molecule type" value="Genomic_DNA"/>
</dbReference>
<keyword evidence="13 17" id="KW-0472">Membrane</keyword>
<dbReference type="KEGG" id="mng:MNEG_15494"/>
<dbReference type="PANTHER" id="PTHR13872">
    <property type="entry name" value="DOLICHYL-DIPHOSPHOOLIGOSACCHARIDE--PROTEIN GLYCOSYLTRANSFERASE SUBUNIT"/>
    <property type="match status" value="1"/>
</dbReference>
<accession>A0A0D2LKM2</accession>
<evidence type="ECO:0000259" key="18">
    <source>
        <dbReference type="Pfam" id="PF02516"/>
    </source>
</evidence>
<dbReference type="GO" id="GO:0016020">
    <property type="term" value="C:membrane"/>
    <property type="evidence" value="ECO:0007669"/>
    <property type="project" value="InterPro"/>
</dbReference>
<evidence type="ECO:0000256" key="7">
    <source>
        <dbReference type="ARBA" id="ARBA00022676"/>
    </source>
</evidence>
<comment type="catalytic activity">
    <reaction evidence="15">
        <text>a di-trans,poly-cis-dolichyl diphosphooligosaccharide + L-asparaginyl-[protein] = N(4)-(oligosaccharide-(1-&gt;4)-N-acetyl-beta-D-glucosaminyl-(1-&gt;4)-N-acetyl-beta-D-glucosaminyl)-L-asparaginyl-[protein] + a di-trans,poly-cis-dolichyl diphosphate + H(+)</text>
        <dbReference type="Rhea" id="RHEA:22980"/>
        <dbReference type="Rhea" id="RHEA-COMP:12804"/>
        <dbReference type="Rhea" id="RHEA-COMP:12805"/>
        <dbReference type="Rhea" id="RHEA-COMP:19506"/>
        <dbReference type="Rhea" id="RHEA-COMP:19509"/>
        <dbReference type="ChEBI" id="CHEBI:15378"/>
        <dbReference type="ChEBI" id="CHEBI:50347"/>
        <dbReference type="ChEBI" id="CHEBI:57497"/>
        <dbReference type="ChEBI" id="CHEBI:57570"/>
        <dbReference type="ChEBI" id="CHEBI:132529"/>
        <dbReference type="EC" id="2.4.99.18"/>
    </reaction>
</comment>
<dbReference type="AlphaFoldDB" id="A0A0D2LKM2"/>
<name>A0A0D2LKM2_9CHLO</name>
<evidence type="ECO:0000256" key="16">
    <source>
        <dbReference type="SAM" id="MobiDB-lite"/>
    </source>
</evidence>
<feature type="non-terminal residue" evidence="19">
    <location>
        <position position="262"/>
    </location>
</feature>
<keyword evidence="7 19" id="KW-0328">Glycosyltransferase</keyword>
<comment type="subcellular location">
    <subcellularLocation>
        <location evidence="3">Endomembrane system</location>
        <topology evidence="3">Multi-pass membrane protein</topology>
    </subcellularLocation>
</comment>
<dbReference type="OrthoDB" id="10261066at2759"/>
<evidence type="ECO:0000313" key="19">
    <source>
        <dbReference type="EMBL" id="KIY92469.1"/>
    </source>
</evidence>
<evidence type="ECO:0000256" key="14">
    <source>
        <dbReference type="ARBA" id="ARBA00023211"/>
    </source>
</evidence>
<dbReference type="GO" id="GO:0004579">
    <property type="term" value="F:dolichyl-diphosphooligosaccharide-protein glycotransferase activity"/>
    <property type="evidence" value="ECO:0007669"/>
    <property type="project" value="UniProtKB-EC"/>
</dbReference>
<feature type="domain" description="Oligosaccharyl transferase STT3 N-terminal" evidence="18">
    <location>
        <begin position="1"/>
        <end position="216"/>
    </location>
</feature>
<feature type="compositionally biased region" description="Basic and acidic residues" evidence="16">
    <location>
        <begin position="233"/>
        <end position="248"/>
    </location>
</feature>
<evidence type="ECO:0000256" key="11">
    <source>
        <dbReference type="ARBA" id="ARBA00022842"/>
    </source>
</evidence>
<keyword evidence="11" id="KW-0460">Magnesium</keyword>
<evidence type="ECO:0000256" key="10">
    <source>
        <dbReference type="ARBA" id="ARBA00022723"/>
    </source>
</evidence>
<dbReference type="PANTHER" id="PTHR13872:SF1">
    <property type="entry name" value="DOLICHYL-DIPHOSPHOOLIGOSACCHARIDE--PROTEIN GLYCOSYLTRANSFERASE SUBUNIT STT3B"/>
    <property type="match status" value="1"/>
</dbReference>
<keyword evidence="10" id="KW-0479">Metal-binding</keyword>
<evidence type="ECO:0000256" key="9">
    <source>
        <dbReference type="ARBA" id="ARBA00022692"/>
    </source>
</evidence>
<evidence type="ECO:0000256" key="2">
    <source>
        <dbReference type="ARBA" id="ARBA00001946"/>
    </source>
</evidence>
<dbReference type="GeneID" id="25733161"/>
<keyword evidence="14" id="KW-0464">Manganese</keyword>
<sequence length="262" mass="28690">MAASWGAYVFISNLIPLYVLALIGTKRYHKRVYVAFTTFWAIGGPLAMLVRFIGSNHVTSHELLAFNGVWVGLQGWELLLWMRTRLSQKQFAALVNFAVVGVATALAAVVGGIILLTISGKMTPWTGRFWTLLDPTYAKKYIPIIASVSEHQPTTWATYVFDLHILVFFAPAGIYYCFQRPGDAQVFLLTFAMFAIYFSGIMVRLMLVAAPAFVLLGAMAISETLDRAARDLRTPVEDEGADADKAGRPSEGGGAAGRKKGT</sequence>
<gene>
    <name evidence="19" type="ORF">MNEG_15494</name>
</gene>
<evidence type="ECO:0000256" key="15">
    <source>
        <dbReference type="ARBA" id="ARBA00048829"/>
    </source>
</evidence>
<evidence type="ECO:0000256" key="13">
    <source>
        <dbReference type="ARBA" id="ARBA00023136"/>
    </source>
</evidence>
<evidence type="ECO:0000256" key="5">
    <source>
        <dbReference type="ARBA" id="ARBA00010810"/>
    </source>
</evidence>
<dbReference type="InterPro" id="IPR003674">
    <property type="entry name" value="Oligo_trans_STT3"/>
</dbReference>
<evidence type="ECO:0000256" key="3">
    <source>
        <dbReference type="ARBA" id="ARBA00004127"/>
    </source>
</evidence>
<organism evidence="19 20">
    <name type="scientific">Monoraphidium neglectum</name>
    <dbReference type="NCBI Taxonomy" id="145388"/>
    <lineage>
        <taxon>Eukaryota</taxon>
        <taxon>Viridiplantae</taxon>
        <taxon>Chlorophyta</taxon>
        <taxon>core chlorophytes</taxon>
        <taxon>Chlorophyceae</taxon>
        <taxon>CS clade</taxon>
        <taxon>Sphaeropleales</taxon>
        <taxon>Selenastraceae</taxon>
        <taxon>Monoraphidium</taxon>
    </lineage>
</organism>
<comment type="pathway">
    <text evidence="4">Protein modification; protein glycosylation.</text>
</comment>
<evidence type="ECO:0000256" key="6">
    <source>
        <dbReference type="ARBA" id="ARBA00012605"/>
    </source>
</evidence>
<evidence type="ECO:0000256" key="1">
    <source>
        <dbReference type="ARBA" id="ARBA00001936"/>
    </source>
</evidence>
<feature type="region of interest" description="Disordered" evidence="16">
    <location>
        <begin position="233"/>
        <end position="262"/>
    </location>
</feature>
<dbReference type="GO" id="GO:0012505">
    <property type="term" value="C:endomembrane system"/>
    <property type="evidence" value="ECO:0007669"/>
    <property type="project" value="UniProtKB-SubCell"/>
</dbReference>
<proteinExistence type="inferred from homology"/>
<keyword evidence="20" id="KW-1185">Reference proteome</keyword>
<dbReference type="InterPro" id="IPR048307">
    <property type="entry name" value="STT3_N"/>
</dbReference>
<protein>
    <recommendedName>
        <fullName evidence="6">dolichyl-diphosphooligosaccharide--protein glycotransferase</fullName>
        <ecNumber evidence="6">2.4.99.18</ecNumber>
    </recommendedName>
</protein>
<evidence type="ECO:0000256" key="12">
    <source>
        <dbReference type="ARBA" id="ARBA00022989"/>
    </source>
</evidence>
<dbReference type="Pfam" id="PF02516">
    <property type="entry name" value="STT3"/>
    <property type="match status" value="1"/>
</dbReference>
<dbReference type="STRING" id="145388.A0A0D2LKM2"/>
<dbReference type="Proteomes" id="UP000054498">
    <property type="component" value="Unassembled WGS sequence"/>
</dbReference>
<dbReference type="UniPathway" id="UPA00378"/>
<evidence type="ECO:0000313" key="20">
    <source>
        <dbReference type="Proteomes" id="UP000054498"/>
    </source>
</evidence>
<dbReference type="RefSeq" id="XP_013891489.1">
    <property type="nucleotide sequence ID" value="XM_014036035.1"/>
</dbReference>
<feature type="transmembrane region" description="Helical" evidence="17">
    <location>
        <begin position="6"/>
        <end position="25"/>
    </location>
</feature>
<evidence type="ECO:0000256" key="8">
    <source>
        <dbReference type="ARBA" id="ARBA00022679"/>
    </source>
</evidence>
<evidence type="ECO:0000256" key="17">
    <source>
        <dbReference type="SAM" id="Phobius"/>
    </source>
</evidence>
<feature type="transmembrane region" description="Helical" evidence="17">
    <location>
        <begin position="94"/>
        <end position="118"/>
    </location>
</feature>
<evidence type="ECO:0000256" key="4">
    <source>
        <dbReference type="ARBA" id="ARBA00004922"/>
    </source>
</evidence>
<keyword evidence="8 19" id="KW-0808">Transferase</keyword>
<feature type="transmembrane region" description="Helical" evidence="17">
    <location>
        <begin position="156"/>
        <end position="178"/>
    </location>
</feature>
<comment type="similarity">
    <text evidence="5">Belongs to the STT3 family.</text>
</comment>
<comment type="cofactor">
    <cofactor evidence="2">
        <name>Mg(2+)</name>
        <dbReference type="ChEBI" id="CHEBI:18420"/>
    </cofactor>
</comment>
<feature type="transmembrane region" description="Helical" evidence="17">
    <location>
        <begin position="185"/>
        <end position="202"/>
    </location>
</feature>
<dbReference type="EC" id="2.4.99.18" evidence="6"/>
<keyword evidence="12 17" id="KW-1133">Transmembrane helix</keyword>
<reference evidence="19 20" key="1">
    <citation type="journal article" date="2013" name="BMC Genomics">
        <title>Reconstruction of the lipid metabolism for the microalga Monoraphidium neglectum from its genome sequence reveals characteristics suitable for biofuel production.</title>
        <authorList>
            <person name="Bogen C."/>
            <person name="Al-Dilaimi A."/>
            <person name="Albersmeier A."/>
            <person name="Wichmann J."/>
            <person name="Grundmann M."/>
            <person name="Rupp O."/>
            <person name="Lauersen K.J."/>
            <person name="Blifernez-Klassen O."/>
            <person name="Kalinowski J."/>
            <person name="Goesmann A."/>
            <person name="Mussgnug J.H."/>
            <person name="Kruse O."/>
        </authorList>
    </citation>
    <scope>NUCLEOTIDE SEQUENCE [LARGE SCALE GENOMIC DNA]</scope>
    <source>
        <strain evidence="19 20">SAG 48.87</strain>
    </source>
</reference>